<dbReference type="EMBL" id="JBBWWQ010000012">
    <property type="protein sequence ID" value="KAK8934450.1"/>
    <property type="molecule type" value="Genomic_DNA"/>
</dbReference>
<dbReference type="PANTHER" id="PTHR31744">
    <property type="entry name" value="PROTEIN CUP-SHAPED COTYLEDON 2-RELATED"/>
    <property type="match status" value="1"/>
</dbReference>
<evidence type="ECO:0000256" key="5">
    <source>
        <dbReference type="SAM" id="MobiDB-lite"/>
    </source>
</evidence>
<reference evidence="7 8" key="1">
    <citation type="journal article" date="2022" name="Nat. Plants">
        <title>Genomes of leafy and leafless Platanthera orchids illuminate the evolution of mycoheterotrophy.</title>
        <authorList>
            <person name="Li M.H."/>
            <person name="Liu K.W."/>
            <person name="Li Z."/>
            <person name="Lu H.C."/>
            <person name="Ye Q.L."/>
            <person name="Zhang D."/>
            <person name="Wang J.Y."/>
            <person name="Li Y.F."/>
            <person name="Zhong Z.M."/>
            <person name="Liu X."/>
            <person name="Yu X."/>
            <person name="Liu D.K."/>
            <person name="Tu X.D."/>
            <person name="Liu B."/>
            <person name="Hao Y."/>
            <person name="Liao X.Y."/>
            <person name="Jiang Y.T."/>
            <person name="Sun W.H."/>
            <person name="Chen J."/>
            <person name="Chen Y.Q."/>
            <person name="Ai Y."/>
            <person name="Zhai J.W."/>
            <person name="Wu S.S."/>
            <person name="Zhou Z."/>
            <person name="Hsiao Y.Y."/>
            <person name="Wu W.L."/>
            <person name="Chen Y.Y."/>
            <person name="Lin Y.F."/>
            <person name="Hsu J.L."/>
            <person name="Li C.Y."/>
            <person name="Wang Z.W."/>
            <person name="Zhao X."/>
            <person name="Zhong W.Y."/>
            <person name="Ma X.K."/>
            <person name="Ma L."/>
            <person name="Huang J."/>
            <person name="Chen G.Z."/>
            <person name="Huang M.Z."/>
            <person name="Huang L."/>
            <person name="Peng D.H."/>
            <person name="Luo Y.B."/>
            <person name="Zou S.Q."/>
            <person name="Chen S.P."/>
            <person name="Lan S."/>
            <person name="Tsai W.C."/>
            <person name="Van de Peer Y."/>
            <person name="Liu Z.J."/>
        </authorList>
    </citation>
    <scope>NUCLEOTIDE SEQUENCE [LARGE SCALE GENOMIC DNA]</scope>
    <source>
        <strain evidence="7">Lor287</strain>
    </source>
</reference>
<organism evidence="7 8">
    <name type="scientific">Platanthera zijinensis</name>
    <dbReference type="NCBI Taxonomy" id="2320716"/>
    <lineage>
        <taxon>Eukaryota</taxon>
        <taxon>Viridiplantae</taxon>
        <taxon>Streptophyta</taxon>
        <taxon>Embryophyta</taxon>
        <taxon>Tracheophyta</taxon>
        <taxon>Spermatophyta</taxon>
        <taxon>Magnoliopsida</taxon>
        <taxon>Liliopsida</taxon>
        <taxon>Asparagales</taxon>
        <taxon>Orchidaceae</taxon>
        <taxon>Orchidoideae</taxon>
        <taxon>Orchideae</taxon>
        <taxon>Orchidinae</taxon>
        <taxon>Platanthera</taxon>
    </lineage>
</organism>
<dbReference type="Pfam" id="PF02365">
    <property type="entry name" value="NAM"/>
    <property type="match status" value="1"/>
</dbReference>
<dbReference type="PANTHER" id="PTHR31744:SF221">
    <property type="entry name" value="NAC DOMAIN-CONTAINING PROTEIN 43-LIKE"/>
    <property type="match status" value="1"/>
</dbReference>
<evidence type="ECO:0000256" key="1">
    <source>
        <dbReference type="ARBA" id="ARBA00023015"/>
    </source>
</evidence>
<evidence type="ECO:0000259" key="6">
    <source>
        <dbReference type="PROSITE" id="PS51005"/>
    </source>
</evidence>
<dbReference type="InterPro" id="IPR036093">
    <property type="entry name" value="NAC_dom_sf"/>
</dbReference>
<sequence>MLTPKSAILSELPSSLSSLKEVTLCKCQVSKISSVFNLISHVPPIIEDYMSSVVIFNAISIRDAEYMAKNIHKICRIGDEEQHNWYFFSHKDKKYPTGTRTNRASTTGFWKATGRDKPIYLKHKLIGMRKTLVFYKGRAPNGQKSDWIMHEYRLESDENVTQQISKEEGWVVCRAFKKRGLSPRKGAEYDHLLEYSSCWYDDNPPLMTPSSESHWNLGFHSLPQFYREHIIFQQQQQPYEPHLHLPELFNIPKFHQNVLSAQENQENHACEIEKPDFKDDQVMDWRILDKFVASQLSHDGISKDPNDSNNPQENLQIHGKKELKQMEH</sequence>
<dbReference type="PROSITE" id="PS51005">
    <property type="entry name" value="NAC"/>
    <property type="match status" value="1"/>
</dbReference>
<dbReference type="InterPro" id="IPR003441">
    <property type="entry name" value="NAC-dom"/>
</dbReference>
<evidence type="ECO:0000313" key="8">
    <source>
        <dbReference type="Proteomes" id="UP001418222"/>
    </source>
</evidence>
<dbReference type="GO" id="GO:0003677">
    <property type="term" value="F:DNA binding"/>
    <property type="evidence" value="ECO:0007669"/>
    <property type="project" value="UniProtKB-KW"/>
</dbReference>
<dbReference type="Proteomes" id="UP001418222">
    <property type="component" value="Unassembled WGS sequence"/>
</dbReference>
<keyword evidence="3" id="KW-0804">Transcription</keyword>
<accession>A0AAP0BA38</accession>
<protein>
    <submittedName>
        <fullName evidence="7">NAC domain-containing protein 7</fullName>
    </submittedName>
</protein>
<keyword evidence="2" id="KW-0238">DNA-binding</keyword>
<name>A0AAP0BA38_9ASPA</name>
<keyword evidence="1" id="KW-0805">Transcription regulation</keyword>
<dbReference type="GO" id="GO:0006355">
    <property type="term" value="P:regulation of DNA-templated transcription"/>
    <property type="evidence" value="ECO:0007669"/>
    <property type="project" value="InterPro"/>
</dbReference>
<keyword evidence="8" id="KW-1185">Reference proteome</keyword>
<evidence type="ECO:0000256" key="2">
    <source>
        <dbReference type="ARBA" id="ARBA00023125"/>
    </source>
</evidence>
<dbReference type="AlphaFoldDB" id="A0AAP0BA38"/>
<dbReference type="Gene3D" id="2.170.150.80">
    <property type="entry name" value="NAC domain"/>
    <property type="match status" value="1"/>
</dbReference>
<feature type="region of interest" description="Disordered" evidence="5">
    <location>
        <begin position="298"/>
        <end position="328"/>
    </location>
</feature>
<dbReference type="SUPFAM" id="SSF101941">
    <property type="entry name" value="NAC domain"/>
    <property type="match status" value="1"/>
</dbReference>
<feature type="domain" description="NAC" evidence="6">
    <location>
        <begin position="32"/>
        <end position="178"/>
    </location>
</feature>
<gene>
    <name evidence="7" type="primary">NAC007</name>
    <name evidence="7" type="ORF">KSP39_PZI014817</name>
</gene>
<evidence type="ECO:0000313" key="7">
    <source>
        <dbReference type="EMBL" id="KAK8934450.1"/>
    </source>
</evidence>
<evidence type="ECO:0000256" key="4">
    <source>
        <dbReference type="ARBA" id="ARBA00023242"/>
    </source>
</evidence>
<keyword evidence="4" id="KW-0539">Nucleus</keyword>
<comment type="caution">
    <text evidence="7">The sequence shown here is derived from an EMBL/GenBank/DDBJ whole genome shotgun (WGS) entry which is preliminary data.</text>
</comment>
<feature type="compositionally biased region" description="Basic and acidic residues" evidence="5">
    <location>
        <begin position="319"/>
        <end position="328"/>
    </location>
</feature>
<proteinExistence type="predicted"/>
<evidence type="ECO:0000256" key="3">
    <source>
        <dbReference type="ARBA" id="ARBA00023163"/>
    </source>
</evidence>